<dbReference type="Proteomes" id="UP000198727">
    <property type="component" value="Unassembled WGS sequence"/>
</dbReference>
<dbReference type="EMBL" id="FOWW01000013">
    <property type="protein sequence ID" value="SFQ69145.1"/>
    <property type="molecule type" value="Genomic_DNA"/>
</dbReference>
<sequence length="97" mass="10472">MSGDSGNRPTGESRESDVTGTVATALAEVLYLDVSQVDLDAGFETLGLDSIIAVEFVAMVKDRLGVAETVESLYERQTPRAFAEHVRRTLVARRAVS</sequence>
<dbReference type="PROSITE" id="PS50075">
    <property type="entry name" value="CARRIER"/>
    <property type="match status" value="1"/>
</dbReference>
<dbReference type="InterPro" id="IPR020806">
    <property type="entry name" value="PKS_PP-bd"/>
</dbReference>
<dbReference type="AlphaFoldDB" id="A0A1I6AKG1"/>
<gene>
    <name evidence="4" type="ORF">SAMN05421810_11330</name>
</gene>
<dbReference type="SMART" id="SM01294">
    <property type="entry name" value="PKS_PP_betabranch"/>
    <property type="match status" value="1"/>
</dbReference>
<organism evidence="4 5">
    <name type="scientific">Amycolatopsis arida</name>
    <dbReference type="NCBI Taxonomy" id="587909"/>
    <lineage>
        <taxon>Bacteria</taxon>
        <taxon>Bacillati</taxon>
        <taxon>Actinomycetota</taxon>
        <taxon>Actinomycetes</taxon>
        <taxon>Pseudonocardiales</taxon>
        <taxon>Pseudonocardiaceae</taxon>
        <taxon>Amycolatopsis</taxon>
    </lineage>
</organism>
<evidence type="ECO:0000313" key="5">
    <source>
        <dbReference type="Proteomes" id="UP000198727"/>
    </source>
</evidence>
<dbReference type="InterPro" id="IPR036736">
    <property type="entry name" value="ACP-like_sf"/>
</dbReference>
<accession>A0A1I6AKG1</accession>
<dbReference type="RefSeq" id="WP_092536200.1">
    <property type="nucleotide sequence ID" value="NZ_FOWW01000013.1"/>
</dbReference>
<name>A0A1I6AKG1_9PSEU</name>
<dbReference type="Gene3D" id="1.10.1200.10">
    <property type="entry name" value="ACP-like"/>
    <property type="match status" value="1"/>
</dbReference>
<protein>
    <submittedName>
        <fullName evidence="4">Acyl carrier protein</fullName>
    </submittedName>
</protein>
<keyword evidence="5" id="KW-1185">Reference proteome</keyword>
<dbReference type="Pfam" id="PF00550">
    <property type="entry name" value="PP-binding"/>
    <property type="match status" value="1"/>
</dbReference>
<dbReference type="OrthoDB" id="4726421at2"/>
<dbReference type="STRING" id="587909.SAMN05421810_11330"/>
<dbReference type="InterPro" id="IPR009081">
    <property type="entry name" value="PP-bd_ACP"/>
</dbReference>
<keyword evidence="2" id="KW-0597">Phosphoprotein</keyword>
<dbReference type="SMART" id="SM00823">
    <property type="entry name" value="PKS_PP"/>
    <property type="match status" value="1"/>
</dbReference>
<keyword evidence="1" id="KW-0596">Phosphopantetheine</keyword>
<evidence type="ECO:0000313" key="4">
    <source>
        <dbReference type="EMBL" id="SFQ69145.1"/>
    </source>
</evidence>
<reference evidence="5" key="1">
    <citation type="submission" date="2016-10" db="EMBL/GenBank/DDBJ databases">
        <authorList>
            <person name="Varghese N."/>
            <person name="Submissions S."/>
        </authorList>
    </citation>
    <scope>NUCLEOTIDE SEQUENCE [LARGE SCALE GENOMIC DNA]</scope>
    <source>
        <strain evidence="5">CGMCC 4.5579</strain>
    </source>
</reference>
<evidence type="ECO:0000256" key="1">
    <source>
        <dbReference type="ARBA" id="ARBA00022450"/>
    </source>
</evidence>
<dbReference type="SUPFAM" id="SSF47336">
    <property type="entry name" value="ACP-like"/>
    <property type="match status" value="1"/>
</dbReference>
<dbReference type="GO" id="GO:0031177">
    <property type="term" value="F:phosphopantetheine binding"/>
    <property type="evidence" value="ECO:0007669"/>
    <property type="project" value="InterPro"/>
</dbReference>
<feature type="domain" description="Carrier" evidence="3">
    <location>
        <begin position="16"/>
        <end position="90"/>
    </location>
</feature>
<proteinExistence type="predicted"/>
<evidence type="ECO:0000259" key="3">
    <source>
        <dbReference type="PROSITE" id="PS50075"/>
    </source>
</evidence>
<evidence type="ECO:0000256" key="2">
    <source>
        <dbReference type="ARBA" id="ARBA00022553"/>
    </source>
</evidence>